<dbReference type="SUPFAM" id="SSF57667">
    <property type="entry name" value="beta-beta-alpha zinc fingers"/>
    <property type="match status" value="7"/>
</dbReference>
<feature type="domain" description="C2H2-type" evidence="12">
    <location>
        <begin position="297"/>
        <end position="324"/>
    </location>
</feature>
<evidence type="ECO:0000256" key="7">
    <source>
        <dbReference type="ARBA" id="ARBA00023125"/>
    </source>
</evidence>
<protein>
    <recommendedName>
        <fullName evidence="12">C2H2-type domain-containing protein</fullName>
    </recommendedName>
</protein>
<keyword evidence="4 10" id="KW-0863">Zinc-finger</keyword>
<dbReference type="FunFam" id="3.30.160.60:FF:001498">
    <property type="entry name" value="Zinc finger protein 404"/>
    <property type="match status" value="2"/>
</dbReference>
<sequence length="1365" mass="153063">MSSNQLPSTTKDIFNTPGVYIEDVNMTMDFFTVDFPASGHLQGAVTPQCGSYVHGTTVVSAANNTQTPQNRITESCSHASPILPVKQVKSEVADTCSFPAGYNVNSVNTAVKYELGMAVPNSNDPYASLMTLFSPGQVDSIFNKLTLSAEDFKCFNCSVKSTYDGAGNDVFNLKLAMCMNPSGGFCCPICDTKFRLPTPLDHHLNMHCLTGNGISVRCIGCRDEFHVLIPGKKLVASSSQKKEAPVKQSNGLQGQGASAEGTASMEKEKPVTKNSRGRSRKNKSLTDQSYVSIGYTKDCQVCGKHFGRHESLIVHMRTHTGEKPYVCQTCGKAFATSSHCRSHQAVHNASLRPACKVCGKTLSRREALKRHMRIHSGEKPYPCGQCERKFRSHSDLRAHQVVHHGAAIDKELACPVCGKNFNRKDTLTVHLRSHTGERPHGCEVCGKRFVTKSHLKSHQLTHSDVRDVACPVCKKMFSRKETMKKHLQRHPNFHPFLCDTCGKAFFSDKELQDHMLTHGDKRWIHMCQMCGNAFTHRDSLAAHMQEHVNEKLFKCDYCMKGFSKLVHLRRHVRSSHRRSVAGKMFPCTVCSKLFMTKLKVKDHMKMHGKDRCFKCITCGKYFIRKTHLIFHASIHMGNKQYPCVMCGKAFAFSCNLKKHMHKHVGVRPYSCRYCGKTFLHKLTEHIRVHTGDRPYSCSVCAKDFHKKESRDYHMYKHTGVKPYLCEICMKSFGNSRQMLRHKMVHRVKNTRFLVKIIAGSRVKTRKCVVKTANQNMTTINPQLQLQSTVQLSAPISAAPVMVAGCNMVPSGQMMIFLHNQLQSALSSSLCSQGAGQSSSAQDPGPSLDQNKGVTEPVLIHKDHLLLTLTIVNNFIKSHIDDVNRAIRDQNTASVLLGLMRHGDMFVSRTASQCVISWLGECQQQDEWVPVVVDIVTSLVNGNTSYQGLLGGLDVLKHMFIEPKPGGPCAAGEIVEKRRLICSHLIAQCSALIHRYLHYTNRDQSGVLMYNLLTLWNKLLKFHLKVSHLQNEHEILYISHLLTESLSRGDLAPMCVAKALSSLNCCLPHSADFTTAFEMPKFHVELASRLMLSVERLLETLPWVIGDEVFGCKLYRKFELQQCSDMTVCLSMCALRKLILLTLKSVAVLVHAEFKAPGPGLVTVLSTLLNMVSKLQSVSQANKGRLGISLSWLFDCCGEQDDAMIEALLSLLHTILLLQKSCVVQLEVTHQLCSRFEPHLLFFIFIATHATWDDSMLFDLLTSPETCILAYLIKYLHYVLQDWDRFVAACQHFSREYPLLLLSDTASSSPEAVGASSVTTSCLEKTMTFLIRLRIKVERAQSRGLIAYNCEPLLKLFRQCEILYER</sequence>
<dbReference type="Pfam" id="PF13912">
    <property type="entry name" value="zf-C2H2_6"/>
    <property type="match status" value="1"/>
</dbReference>
<keyword evidence="6" id="KW-0805">Transcription regulation</keyword>
<dbReference type="PANTHER" id="PTHR24384">
    <property type="entry name" value="FINGER PUTATIVE TRANSCRIPTION FACTOR FAMILY-RELATED"/>
    <property type="match status" value="1"/>
</dbReference>
<name>A0AAD9NEX3_9ANNE</name>
<dbReference type="Pfam" id="PF14694">
    <property type="entry name" value="LINES_N"/>
    <property type="match status" value="1"/>
</dbReference>
<keyword evidence="5" id="KW-0862">Zinc</keyword>
<feature type="domain" description="C2H2-type" evidence="12">
    <location>
        <begin position="613"/>
        <end position="640"/>
    </location>
</feature>
<feature type="region of interest" description="Disordered" evidence="11">
    <location>
        <begin position="239"/>
        <end position="285"/>
    </location>
</feature>
<feature type="compositionally biased region" description="Polar residues" evidence="11">
    <location>
        <begin position="247"/>
        <end position="256"/>
    </location>
</feature>
<keyword evidence="8" id="KW-0804">Transcription</keyword>
<organism evidence="13 14">
    <name type="scientific">Paralvinella palmiformis</name>
    <dbReference type="NCBI Taxonomy" id="53620"/>
    <lineage>
        <taxon>Eukaryota</taxon>
        <taxon>Metazoa</taxon>
        <taxon>Spiralia</taxon>
        <taxon>Lophotrochozoa</taxon>
        <taxon>Annelida</taxon>
        <taxon>Polychaeta</taxon>
        <taxon>Sedentaria</taxon>
        <taxon>Canalipalpata</taxon>
        <taxon>Terebellida</taxon>
        <taxon>Terebelliformia</taxon>
        <taxon>Alvinellidae</taxon>
        <taxon>Paralvinella</taxon>
    </lineage>
</organism>
<dbReference type="InterPro" id="IPR036236">
    <property type="entry name" value="Znf_C2H2_sf"/>
</dbReference>
<dbReference type="FunFam" id="3.30.160.60:FF:000176">
    <property type="entry name" value="zinc finger protein 70"/>
    <property type="match status" value="1"/>
</dbReference>
<evidence type="ECO:0000256" key="5">
    <source>
        <dbReference type="ARBA" id="ARBA00022833"/>
    </source>
</evidence>
<evidence type="ECO:0000313" key="13">
    <source>
        <dbReference type="EMBL" id="KAK2164694.1"/>
    </source>
</evidence>
<evidence type="ECO:0000256" key="10">
    <source>
        <dbReference type="PROSITE-ProRule" id="PRU00042"/>
    </source>
</evidence>
<feature type="domain" description="C2H2-type" evidence="12">
    <location>
        <begin position="353"/>
        <end position="380"/>
    </location>
</feature>
<reference evidence="13" key="1">
    <citation type="journal article" date="2023" name="Mol. Biol. Evol.">
        <title>Third-Generation Sequencing Reveals the Adaptive Role of the Epigenome in Three Deep-Sea Polychaetes.</title>
        <authorList>
            <person name="Perez M."/>
            <person name="Aroh O."/>
            <person name="Sun Y."/>
            <person name="Lan Y."/>
            <person name="Juniper S.K."/>
            <person name="Young C.R."/>
            <person name="Angers B."/>
            <person name="Qian P.Y."/>
        </authorList>
    </citation>
    <scope>NUCLEOTIDE SEQUENCE</scope>
    <source>
        <strain evidence="13">P08H-3</strain>
    </source>
</reference>
<evidence type="ECO:0000256" key="9">
    <source>
        <dbReference type="ARBA" id="ARBA00023242"/>
    </source>
</evidence>
<evidence type="ECO:0000313" key="14">
    <source>
        <dbReference type="Proteomes" id="UP001208570"/>
    </source>
</evidence>
<dbReference type="FunFam" id="3.30.160.60:FF:000710">
    <property type="entry name" value="Zinc finger protein 768"/>
    <property type="match status" value="1"/>
</dbReference>
<dbReference type="InterPro" id="IPR032794">
    <property type="entry name" value="LINES_N"/>
</dbReference>
<evidence type="ECO:0000256" key="6">
    <source>
        <dbReference type="ARBA" id="ARBA00023015"/>
    </source>
</evidence>
<proteinExistence type="predicted"/>
<dbReference type="FunFam" id="3.30.160.60:FF:000060">
    <property type="entry name" value="zinc finger protein 436"/>
    <property type="match status" value="1"/>
</dbReference>
<keyword evidence="3" id="KW-0677">Repeat</keyword>
<dbReference type="GO" id="GO:0000978">
    <property type="term" value="F:RNA polymerase II cis-regulatory region sequence-specific DNA binding"/>
    <property type="evidence" value="ECO:0007669"/>
    <property type="project" value="TreeGrafter"/>
</dbReference>
<dbReference type="InterPro" id="IPR013087">
    <property type="entry name" value="Znf_C2H2_type"/>
</dbReference>
<evidence type="ECO:0000256" key="2">
    <source>
        <dbReference type="ARBA" id="ARBA00022723"/>
    </source>
</evidence>
<feature type="domain" description="C2H2-type" evidence="12">
    <location>
        <begin position="496"/>
        <end position="523"/>
    </location>
</feature>
<dbReference type="GO" id="GO:0005634">
    <property type="term" value="C:nucleus"/>
    <property type="evidence" value="ECO:0007669"/>
    <property type="project" value="UniProtKB-SubCell"/>
</dbReference>
<dbReference type="GO" id="GO:0008270">
    <property type="term" value="F:zinc ion binding"/>
    <property type="evidence" value="ECO:0007669"/>
    <property type="project" value="UniProtKB-KW"/>
</dbReference>
<dbReference type="SMART" id="SM00355">
    <property type="entry name" value="ZnF_C2H2"/>
    <property type="match status" value="17"/>
</dbReference>
<feature type="domain" description="C2H2-type" evidence="12">
    <location>
        <begin position="669"/>
        <end position="694"/>
    </location>
</feature>
<feature type="domain" description="C2H2-type" evidence="12">
    <location>
        <begin position="440"/>
        <end position="467"/>
    </location>
</feature>
<feature type="region of interest" description="Disordered" evidence="11">
    <location>
        <begin position="832"/>
        <end position="852"/>
    </location>
</feature>
<dbReference type="FunFam" id="3.30.160.60:FF:000624">
    <property type="entry name" value="zinc finger protein 697"/>
    <property type="match status" value="1"/>
</dbReference>
<keyword evidence="9" id="KW-0539">Nucleus</keyword>
<dbReference type="PROSITE" id="PS50157">
    <property type="entry name" value="ZINC_FINGER_C2H2_2"/>
    <property type="match status" value="16"/>
</dbReference>
<feature type="domain" description="C2H2-type" evidence="12">
    <location>
        <begin position="468"/>
        <end position="495"/>
    </location>
</feature>
<keyword evidence="2" id="KW-0479">Metal-binding</keyword>
<gene>
    <name evidence="13" type="ORF">LSH36_60g04000</name>
</gene>
<keyword evidence="7" id="KW-0238">DNA-binding</keyword>
<feature type="domain" description="C2H2-type" evidence="12">
    <location>
        <begin position="641"/>
        <end position="668"/>
    </location>
</feature>
<feature type="domain" description="C2H2-type" evidence="12">
    <location>
        <begin position="412"/>
        <end position="439"/>
    </location>
</feature>
<feature type="compositionally biased region" description="Low complexity" evidence="11">
    <location>
        <begin position="832"/>
        <end position="841"/>
    </location>
</feature>
<evidence type="ECO:0000256" key="11">
    <source>
        <dbReference type="SAM" id="MobiDB-lite"/>
    </source>
</evidence>
<feature type="domain" description="C2H2-type" evidence="12">
    <location>
        <begin position="723"/>
        <end position="750"/>
    </location>
</feature>
<evidence type="ECO:0000256" key="1">
    <source>
        <dbReference type="ARBA" id="ARBA00004123"/>
    </source>
</evidence>
<evidence type="ECO:0000259" key="12">
    <source>
        <dbReference type="PROSITE" id="PS50157"/>
    </source>
</evidence>
<evidence type="ECO:0000256" key="3">
    <source>
        <dbReference type="ARBA" id="ARBA00022737"/>
    </source>
</evidence>
<dbReference type="Gene3D" id="3.30.160.60">
    <property type="entry name" value="Classic Zinc Finger"/>
    <property type="match status" value="13"/>
</dbReference>
<feature type="domain" description="C2H2-type" evidence="12">
    <location>
        <begin position="525"/>
        <end position="552"/>
    </location>
</feature>
<accession>A0AAD9NEX3</accession>
<dbReference type="EMBL" id="JAODUP010000060">
    <property type="protein sequence ID" value="KAK2164694.1"/>
    <property type="molecule type" value="Genomic_DNA"/>
</dbReference>
<dbReference type="Proteomes" id="UP001208570">
    <property type="component" value="Unassembled WGS sequence"/>
</dbReference>
<evidence type="ECO:0000256" key="4">
    <source>
        <dbReference type="ARBA" id="ARBA00022771"/>
    </source>
</evidence>
<comment type="subcellular location">
    <subcellularLocation>
        <location evidence="1">Nucleus</location>
    </subcellularLocation>
</comment>
<comment type="caution">
    <text evidence="13">The sequence shown here is derived from an EMBL/GenBank/DDBJ whole genome shotgun (WGS) entry which is preliminary data.</text>
</comment>
<dbReference type="InterPro" id="IPR050752">
    <property type="entry name" value="C2H2-ZF_domain"/>
</dbReference>
<feature type="domain" description="C2H2-type" evidence="12">
    <location>
        <begin position="553"/>
        <end position="581"/>
    </location>
</feature>
<dbReference type="Pfam" id="PF00096">
    <property type="entry name" value="zf-C2H2"/>
    <property type="match status" value="9"/>
</dbReference>
<evidence type="ECO:0000256" key="8">
    <source>
        <dbReference type="ARBA" id="ARBA00023163"/>
    </source>
</evidence>
<dbReference type="GO" id="GO:0000981">
    <property type="term" value="F:DNA-binding transcription factor activity, RNA polymerase II-specific"/>
    <property type="evidence" value="ECO:0007669"/>
    <property type="project" value="TreeGrafter"/>
</dbReference>
<feature type="domain" description="C2H2-type" evidence="12">
    <location>
        <begin position="695"/>
        <end position="722"/>
    </location>
</feature>
<feature type="domain" description="C2H2-type" evidence="12">
    <location>
        <begin position="585"/>
        <end position="612"/>
    </location>
</feature>
<keyword evidence="14" id="KW-1185">Reference proteome</keyword>
<dbReference type="PROSITE" id="PS00028">
    <property type="entry name" value="ZINC_FINGER_C2H2_1"/>
    <property type="match status" value="16"/>
</dbReference>
<dbReference type="PANTHER" id="PTHR24384:SF189">
    <property type="entry name" value="C2H2-TYPE DOMAIN-CONTAINING PROTEIN-RELATED"/>
    <property type="match status" value="1"/>
</dbReference>
<feature type="domain" description="C2H2-type" evidence="12">
    <location>
        <begin position="325"/>
        <end position="352"/>
    </location>
</feature>
<feature type="domain" description="C2H2-type" evidence="12">
    <location>
        <begin position="381"/>
        <end position="408"/>
    </location>
</feature>